<evidence type="ECO:0000313" key="8">
    <source>
        <dbReference type="EMBL" id="OHU01164.1"/>
    </source>
</evidence>
<evidence type="ECO:0000256" key="6">
    <source>
        <dbReference type="SAM" id="Phobius"/>
    </source>
</evidence>
<feature type="transmembrane region" description="Helical" evidence="6">
    <location>
        <begin position="327"/>
        <end position="348"/>
    </location>
</feature>
<protein>
    <recommendedName>
        <fullName evidence="7">Integral membrane bound transporter domain-containing protein</fullName>
    </recommendedName>
</protein>
<dbReference type="InterPro" id="IPR049453">
    <property type="entry name" value="Memb_transporter_dom"/>
</dbReference>
<keyword evidence="9" id="KW-1185">Reference proteome</keyword>
<feature type="transmembrane region" description="Helical" evidence="6">
    <location>
        <begin position="165"/>
        <end position="185"/>
    </location>
</feature>
<organism evidence="8 9">
    <name type="scientific">Mycobacterium syngnathidarum</name>
    <dbReference type="NCBI Taxonomy" id="1908205"/>
    <lineage>
        <taxon>Bacteria</taxon>
        <taxon>Bacillati</taxon>
        <taxon>Actinomycetota</taxon>
        <taxon>Actinomycetes</taxon>
        <taxon>Mycobacteriales</taxon>
        <taxon>Mycobacteriaceae</taxon>
        <taxon>Mycobacterium</taxon>
    </lineage>
</organism>
<keyword evidence="3 6" id="KW-1133">Transmembrane helix</keyword>
<evidence type="ECO:0000256" key="3">
    <source>
        <dbReference type="ARBA" id="ARBA00022989"/>
    </source>
</evidence>
<evidence type="ECO:0000259" key="7">
    <source>
        <dbReference type="Pfam" id="PF13515"/>
    </source>
</evidence>
<feature type="transmembrane region" description="Helical" evidence="6">
    <location>
        <begin position="88"/>
        <end position="107"/>
    </location>
</feature>
<dbReference type="AlphaFoldDB" id="A0A1S1K6C4"/>
<keyword evidence="4 6" id="KW-0472">Membrane</keyword>
<feature type="transmembrane region" description="Helical" evidence="6">
    <location>
        <begin position="452"/>
        <end position="473"/>
    </location>
</feature>
<feature type="transmembrane region" description="Helical" evidence="6">
    <location>
        <begin position="422"/>
        <end position="440"/>
    </location>
</feature>
<sequence>MGPVCQRNAEHAVDMSDRPAPRATNPIRNIFVINSVPRRWPFALRAGICMAVPVLVGWLAGDTTAGLIATIGGFTSLYGSGRPYLNRGVYLGLVAVCFAAAVALGDWASSAPWLGVLTVTAIAVAATLVCHALTIGPPGAYMVVLACAAGTGTPATLHLGPGHHAALVLAGGAFAWLVHMSGALVRPRGPEKAAVAAAASAVAAYIENIGGGPDAEATARHKAALLLHTAWVTLVTYQPVQPKPDQALYRLRVVNRRLHVLFAEAMRAADSGEPPAYAGAALARHLATVPADAVTDEHGAEGIPLGRPSASRLLLRALTPGSVSLQLAARVGIAVAISGVIAVLISQALTMTHAYWAMAAAVLMLHQGFDWQRTVVRGVERTLGTWLGLGVAGAILALHPQGLWLALVIGTLQFIIEMYVVRNYTLAVVFITPAALTIASGGQRVDDLGELLLTRGSDTLIGCAVALAVYWATQRLRHPTGLCTAINATLDAVTATLPHLAADDATSPAARTDRRDLQLRAMELLPAYDAGIGGSAAQRLGAERMWPAVVSTEQLAYRTLAACWGAERDRDTESGAEAAADTAAALGEQARALREGLDEGQ</sequence>
<dbReference type="Proteomes" id="UP000179636">
    <property type="component" value="Unassembled WGS sequence"/>
</dbReference>
<proteinExistence type="predicted"/>
<reference evidence="8 9" key="1">
    <citation type="submission" date="2016-10" db="EMBL/GenBank/DDBJ databases">
        <title>Evaluation of Human, Animal and Environmental Mycobacterium chelonae Isolates by Core Genome Phylogenomic Analysis, Targeted Gene Comparison, and Anti-microbial Susceptibility Patterns: A Tale of Mistaken Identities.</title>
        <authorList>
            <person name="Fogelson S.B."/>
            <person name="Camus A.C."/>
            <person name="Lorenz W."/>
            <person name="Vasireddy R."/>
            <person name="Vasireddy S."/>
            <person name="Smith T."/>
            <person name="Brown-Elliott B.A."/>
            <person name="Wallace R.J.Jr."/>
            <person name="Hasan N.A."/>
            <person name="Reischl U."/>
            <person name="Sanchez S."/>
        </authorList>
    </citation>
    <scope>NUCLEOTIDE SEQUENCE [LARGE SCALE GENOMIC DNA]</scope>
    <source>
        <strain evidence="8 9">24999</strain>
    </source>
</reference>
<comment type="subcellular location">
    <subcellularLocation>
        <location evidence="1">Membrane</location>
        <topology evidence="1">Multi-pass membrane protein</topology>
    </subcellularLocation>
</comment>
<feature type="compositionally biased region" description="Basic and acidic residues" evidence="5">
    <location>
        <begin position="8"/>
        <end position="20"/>
    </location>
</feature>
<accession>A0A1Q9W9H8</accession>
<comment type="caution">
    <text evidence="8">The sequence shown here is derived from an EMBL/GenBank/DDBJ whole genome shotgun (WGS) entry which is preliminary data.</text>
</comment>
<dbReference type="GO" id="GO:0016020">
    <property type="term" value="C:membrane"/>
    <property type="evidence" value="ECO:0007669"/>
    <property type="project" value="UniProtKB-SubCell"/>
</dbReference>
<feature type="region of interest" description="Disordered" evidence="5">
    <location>
        <begin position="1"/>
        <end position="20"/>
    </location>
</feature>
<dbReference type="EMBL" id="MLHV01000008">
    <property type="protein sequence ID" value="OHU01164.1"/>
    <property type="molecule type" value="Genomic_DNA"/>
</dbReference>
<feature type="transmembrane region" description="Helical" evidence="6">
    <location>
        <begin position="383"/>
        <end position="416"/>
    </location>
</feature>
<evidence type="ECO:0000256" key="4">
    <source>
        <dbReference type="ARBA" id="ARBA00023136"/>
    </source>
</evidence>
<gene>
    <name evidence="8" type="ORF">BKG61_11380</name>
</gene>
<evidence type="ECO:0000256" key="2">
    <source>
        <dbReference type="ARBA" id="ARBA00022692"/>
    </source>
</evidence>
<keyword evidence="2 6" id="KW-0812">Transmembrane</keyword>
<feature type="transmembrane region" description="Helical" evidence="6">
    <location>
        <begin position="113"/>
        <end position="133"/>
    </location>
</feature>
<dbReference type="Pfam" id="PF13515">
    <property type="entry name" value="FUSC_2"/>
    <property type="match status" value="1"/>
</dbReference>
<feature type="domain" description="Integral membrane bound transporter" evidence="7">
    <location>
        <begin position="341"/>
        <end position="469"/>
    </location>
</feature>
<accession>A0A1S1K6C4</accession>
<name>A0A1S1K6C4_9MYCO</name>
<evidence type="ECO:0000313" key="9">
    <source>
        <dbReference type="Proteomes" id="UP000179636"/>
    </source>
</evidence>
<dbReference type="STRING" id="1908205.BKG60_16570"/>
<evidence type="ECO:0000256" key="5">
    <source>
        <dbReference type="SAM" id="MobiDB-lite"/>
    </source>
</evidence>
<evidence type="ECO:0000256" key="1">
    <source>
        <dbReference type="ARBA" id="ARBA00004141"/>
    </source>
</evidence>